<organism evidence="2">
    <name type="scientific">Aphanomyces astaci</name>
    <name type="common">Crayfish plague agent</name>
    <dbReference type="NCBI Taxonomy" id="112090"/>
    <lineage>
        <taxon>Eukaryota</taxon>
        <taxon>Sar</taxon>
        <taxon>Stramenopiles</taxon>
        <taxon>Oomycota</taxon>
        <taxon>Saprolegniomycetes</taxon>
        <taxon>Saprolegniales</taxon>
        <taxon>Verrucalvaceae</taxon>
        <taxon>Aphanomyces</taxon>
    </lineage>
</organism>
<dbReference type="STRING" id="112090.W4GVN7"/>
<sequence length="104" mass="11204">MRKLNALKSINAGNIAPGRPGEHHCVHTGVGDGLAEPVGIMWGKHNWEGSACVFLSGIVIPALQCANFDNFTIARVHARVAPHTMDTPVLMIGCGVILWYVFDL</sequence>
<evidence type="ECO:0000256" key="1">
    <source>
        <dbReference type="SAM" id="Phobius"/>
    </source>
</evidence>
<dbReference type="OrthoDB" id="10053152at2759"/>
<dbReference type="VEuPathDB" id="FungiDB:H257_04405"/>
<keyword evidence="1" id="KW-0812">Transmembrane</keyword>
<reference evidence="2" key="1">
    <citation type="submission" date="2013-12" db="EMBL/GenBank/DDBJ databases">
        <title>The Genome Sequence of Aphanomyces astaci APO3.</title>
        <authorList>
            <consortium name="The Broad Institute Genomics Platform"/>
            <person name="Russ C."/>
            <person name="Tyler B."/>
            <person name="van West P."/>
            <person name="Dieguez-Uribeondo J."/>
            <person name="Young S.K."/>
            <person name="Zeng Q."/>
            <person name="Gargeya S."/>
            <person name="Fitzgerald M."/>
            <person name="Abouelleil A."/>
            <person name="Alvarado L."/>
            <person name="Chapman S.B."/>
            <person name="Gainer-Dewar J."/>
            <person name="Goldberg J."/>
            <person name="Griggs A."/>
            <person name="Gujja S."/>
            <person name="Hansen M."/>
            <person name="Howarth C."/>
            <person name="Imamovic A."/>
            <person name="Ireland A."/>
            <person name="Larimer J."/>
            <person name="McCowan C."/>
            <person name="Murphy C."/>
            <person name="Pearson M."/>
            <person name="Poon T.W."/>
            <person name="Priest M."/>
            <person name="Roberts A."/>
            <person name="Saif S."/>
            <person name="Shea T."/>
            <person name="Sykes S."/>
            <person name="Wortman J."/>
            <person name="Nusbaum C."/>
            <person name="Birren B."/>
        </authorList>
    </citation>
    <scope>NUCLEOTIDE SEQUENCE [LARGE SCALE GENOMIC DNA]</scope>
    <source>
        <strain evidence="2">APO3</strain>
    </source>
</reference>
<protein>
    <submittedName>
        <fullName evidence="2">Uncharacterized protein</fullName>
    </submittedName>
</protein>
<dbReference type="RefSeq" id="XP_009827215.1">
    <property type="nucleotide sequence ID" value="XM_009828913.1"/>
</dbReference>
<dbReference type="AlphaFoldDB" id="W4GVN7"/>
<feature type="transmembrane region" description="Helical" evidence="1">
    <location>
        <begin position="85"/>
        <end position="102"/>
    </location>
</feature>
<keyword evidence="1" id="KW-0472">Membrane</keyword>
<proteinExistence type="predicted"/>
<name>W4GVN7_APHAT</name>
<evidence type="ECO:0000313" key="2">
    <source>
        <dbReference type="EMBL" id="ETV83785.1"/>
    </source>
</evidence>
<keyword evidence="1" id="KW-1133">Transmembrane helix</keyword>
<accession>W4GVN7</accession>
<dbReference type="GeneID" id="20806401"/>
<dbReference type="EMBL" id="KI913120">
    <property type="protein sequence ID" value="ETV83785.1"/>
    <property type="molecule type" value="Genomic_DNA"/>
</dbReference>
<gene>
    <name evidence="2" type="ORF">H257_04405</name>
</gene>